<dbReference type="PANTHER" id="PTHR42684:SF3">
    <property type="entry name" value="ADENOSYLMETHIONINE-8-AMINO-7-OXONONANOATE AMINOTRANSFERASE"/>
    <property type="match status" value="1"/>
</dbReference>
<dbReference type="AlphaFoldDB" id="A0A067F8I3"/>
<dbReference type="InterPro" id="IPR015424">
    <property type="entry name" value="PyrdxlP-dep_Trfase"/>
</dbReference>
<proteinExistence type="predicted"/>
<dbReference type="PANTHER" id="PTHR42684">
    <property type="entry name" value="ADENOSYLMETHIONINE-8-AMINO-7-OXONONANOATE AMINOTRANSFERASE"/>
    <property type="match status" value="1"/>
</dbReference>
<dbReference type="GO" id="GO:0030170">
    <property type="term" value="F:pyridoxal phosphate binding"/>
    <property type="evidence" value="ECO:0007669"/>
    <property type="project" value="InterPro"/>
</dbReference>
<evidence type="ECO:0000256" key="2">
    <source>
        <dbReference type="ARBA" id="ARBA00022576"/>
    </source>
</evidence>
<dbReference type="GO" id="GO:0008483">
    <property type="term" value="F:transaminase activity"/>
    <property type="evidence" value="ECO:0007669"/>
    <property type="project" value="UniProtKB-KW"/>
</dbReference>
<reference evidence="5 6" key="1">
    <citation type="submission" date="2014-04" db="EMBL/GenBank/DDBJ databases">
        <authorList>
            <consortium name="International Citrus Genome Consortium"/>
            <person name="Gmitter F."/>
            <person name="Chen C."/>
            <person name="Farmerie W."/>
            <person name="Harkins T."/>
            <person name="Desany B."/>
            <person name="Mohiuddin M."/>
            <person name="Kodira C."/>
            <person name="Borodovsky M."/>
            <person name="Lomsadze A."/>
            <person name="Burns P."/>
            <person name="Jenkins J."/>
            <person name="Prochnik S."/>
            <person name="Shu S."/>
            <person name="Chapman J."/>
            <person name="Pitluck S."/>
            <person name="Schmutz J."/>
            <person name="Rokhsar D."/>
        </authorList>
    </citation>
    <scope>NUCLEOTIDE SEQUENCE</scope>
</reference>
<evidence type="ECO:0000256" key="1">
    <source>
        <dbReference type="ARBA" id="ARBA00004173"/>
    </source>
</evidence>
<feature type="non-terminal residue" evidence="5">
    <location>
        <position position="1"/>
    </location>
</feature>
<protein>
    <submittedName>
        <fullName evidence="5">Uncharacterized protein</fullName>
    </submittedName>
</protein>
<dbReference type="InterPro" id="IPR015421">
    <property type="entry name" value="PyrdxlP-dep_Trfase_major"/>
</dbReference>
<keyword evidence="2" id="KW-0032">Aminotransferase</keyword>
<gene>
    <name evidence="5" type="ORF">CISIN_1g0029411mg</name>
</gene>
<dbReference type="InterPro" id="IPR049704">
    <property type="entry name" value="Aminotrans_3_PPA_site"/>
</dbReference>
<dbReference type="Proteomes" id="UP000027120">
    <property type="component" value="Unassembled WGS sequence"/>
</dbReference>
<name>A0A067F8I3_CITSI</name>
<keyword evidence="3" id="KW-0808">Transferase</keyword>
<evidence type="ECO:0000313" key="5">
    <source>
        <dbReference type="EMBL" id="KDO62465.1"/>
    </source>
</evidence>
<evidence type="ECO:0000256" key="3">
    <source>
        <dbReference type="ARBA" id="ARBA00022679"/>
    </source>
</evidence>
<dbReference type="Gene3D" id="3.90.1150.10">
    <property type="entry name" value="Aspartate Aminotransferase, domain 1"/>
    <property type="match status" value="1"/>
</dbReference>
<dbReference type="SUPFAM" id="SSF53383">
    <property type="entry name" value="PLP-dependent transferases"/>
    <property type="match status" value="1"/>
</dbReference>
<dbReference type="Pfam" id="PF00202">
    <property type="entry name" value="Aminotran_3"/>
    <property type="match status" value="1"/>
</dbReference>
<evidence type="ECO:0000256" key="4">
    <source>
        <dbReference type="ARBA" id="ARBA00022898"/>
    </source>
</evidence>
<organism evidence="5 6">
    <name type="scientific">Citrus sinensis</name>
    <name type="common">Sweet orange</name>
    <name type="synonym">Citrus aurantium var. sinensis</name>
    <dbReference type="NCBI Taxonomy" id="2711"/>
    <lineage>
        <taxon>Eukaryota</taxon>
        <taxon>Viridiplantae</taxon>
        <taxon>Streptophyta</taxon>
        <taxon>Embryophyta</taxon>
        <taxon>Tracheophyta</taxon>
        <taxon>Spermatophyta</taxon>
        <taxon>Magnoliopsida</taxon>
        <taxon>eudicotyledons</taxon>
        <taxon>Gunneridae</taxon>
        <taxon>Pentapetalae</taxon>
        <taxon>rosids</taxon>
        <taxon>malvids</taxon>
        <taxon>Sapindales</taxon>
        <taxon>Rutaceae</taxon>
        <taxon>Aurantioideae</taxon>
        <taxon>Citrus</taxon>
    </lineage>
</organism>
<dbReference type="PROSITE" id="PS00600">
    <property type="entry name" value="AA_TRANSFER_CLASS_3"/>
    <property type="match status" value="1"/>
</dbReference>
<dbReference type="EMBL" id="KK784920">
    <property type="protein sequence ID" value="KDO62465.1"/>
    <property type="molecule type" value="Genomic_DNA"/>
</dbReference>
<evidence type="ECO:0000313" key="6">
    <source>
        <dbReference type="Proteomes" id="UP000027120"/>
    </source>
</evidence>
<dbReference type="InterPro" id="IPR015422">
    <property type="entry name" value="PyrdxlP-dep_Trfase_small"/>
</dbReference>
<dbReference type="GO" id="GO:0005739">
    <property type="term" value="C:mitochondrion"/>
    <property type="evidence" value="ECO:0007669"/>
    <property type="project" value="UniProtKB-SubCell"/>
</dbReference>
<dbReference type="InterPro" id="IPR005814">
    <property type="entry name" value="Aminotrans_3"/>
</dbReference>
<keyword evidence="6" id="KW-1185">Reference proteome</keyword>
<dbReference type="Gene3D" id="3.40.640.10">
    <property type="entry name" value="Type I PLP-dependent aspartate aminotransferase-like (Major domain)"/>
    <property type="match status" value="1"/>
</dbReference>
<comment type="subcellular location">
    <subcellularLocation>
        <location evidence="1">Mitochondrion</location>
    </subcellularLocation>
</comment>
<sequence>VHAAGGMHMVDPLFQRILVKECQNRKIPVIFDEVFTGFWRLGVETTADLLGCVPDIACYGKLLTGGVIPLAATLATNAVFDSFVGDSKLWDLELIQQISSHRTVQRVVALGTLCAIELQAAGCNAGYGSLYAASLLKKLREDGVYMRPLGNVIYLMCGPCSSPEVCSQLLLKLYQRLEEFDKVEEKLKSC</sequence>
<accession>A0A067F8I3</accession>
<dbReference type="FunFam" id="3.90.1150.10:FF:000090">
    <property type="entry name" value="Bifunctional dethiobiotin synthetase/7,8-diamino-pelargonic acid aminotransferase, mitochondrial"/>
    <property type="match status" value="1"/>
</dbReference>
<keyword evidence="4" id="KW-0663">Pyridoxal phosphate</keyword>